<evidence type="ECO:0000256" key="1">
    <source>
        <dbReference type="SAM" id="MobiDB-lite"/>
    </source>
</evidence>
<protein>
    <submittedName>
        <fullName evidence="2">Jg4964 protein</fullName>
    </submittedName>
</protein>
<feature type="compositionally biased region" description="Polar residues" evidence="1">
    <location>
        <begin position="1"/>
        <end position="28"/>
    </location>
</feature>
<feature type="region of interest" description="Disordered" evidence="1">
    <location>
        <begin position="1"/>
        <end position="37"/>
    </location>
</feature>
<gene>
    <name evidence="2" type="primary">jg4964</name>
    <name evidence="2" type="ORF">PAEG_LOCUS25052</name>
</gene>
<comment type="caution">
    <text evidence="2">The sequence shown here is derived from an EMBL/GenBank/DDBJ whole genome shotgun (WGS) entry which is preliminary data.</text>
</comment>
<evidence type="ECO:0000313" key="2">
    <source>
        <dbReference type="EMBL" id="CAH2265715.1"/>
    </source>
</evidence>
<sequence>MRTLSRTTATQPAVPTCRQASVKTSLTTNHHRRHSKNPGYAFQLEDLTPTGDKIPVSIARRSFSRGQKSVVRQLSTPDSSGAERIRVYVVLT</sequence>
<proteinExistence type="predicted"/>
<reference evidence="2" key="1">
    <citation type="submission" date="2022-03" db="EMBL/GenBank/DDBJ databases">
        <authorList>
            <person name="Lindestad O."/>
        </authorList>
    </citation>
    <scope>NUCLEOTIDE SEQUENCE</scope>
</reference>
<dbReference type="EMBL" id="CAKXAJ010026290">
    <property type="protein sequence ID" value="CAH2265715.1"/>
    <property type="molecule type" value="Genomic_DNA"/>
</dbReference>
<name>A0A8S4SGG9_9NEOP</name>
<dbReference type="AlphaFoldDB" id="A0A8S4SGG9"/>
<evidence type="ECO:0000313" key="3">
    <source>
        <dbReference type="Proteomes" id="UP000838756"/>
    </source>
</evidence>
<dbReference type="Proteomes" id="UP000838756">
    <property type="component" value="Unassembled WGS sequence"/>
</dbReference>
<accession>A0A8S4SGG9</accession>
<keyword evidence="3" id="KW-1185">Reference proteome</keyword>
<organism evidence="2 3">
    <name type="scientific">Pararge aegeria aegeria</name>
    <dbReference type="NCBI Taxonomy" id="348720"/>
    <lineage>
        <taxon>Eukaryota</taxon>
        <taxon>Metazoa</taxon>
        <taxon>Ecdysozoa</taxon>
        <taxon>Arthropoda</taxon>
        <taxon>Hexapoda</taxon>
        <taxon>Insecta</taxon>
        <taxon>Pterygota</taxon>
        <taxon>Neoptera</taxon>
        <taxon>Endopterygota</taxon>
        <taxon>Lepidoptera</taxon>
        <taxon>Glossata</taxon>
        <taxon>Ditrysia</taxon>
        <taxon>Papilionoidea</taxon>
        <taxon>Nymphalidae</taxon>
        <taxon>Satyrinae</taxon>
        <taxon>Satyrini</taxon>
        <taxon>Parargina</taxon>
        <taxon>Pararge</taxon>
    </lineage>
</organism>